<dbReference type="EMBL" id="AJVK01059656">
    <property type="status" value="NOT_ANNOTATED_CDS"/>
    <property type="molecule type" value="Genomic_DNA"/>
</dbReference>
<evidence type="ECO:0000256" key="1">
    <source>
        <dbReference type="SAM" id="MobiDB-lite"/>
    </source>
</evidence>
<dbReference type="VEuPathDB" id="VectorBase:PPAI007144"/>
<evidence type="ECO:0000313" key="2">
    <source>
        <dbReference type="EnsemblMetazoa" id="PPAI007144-PA"/>
    </source>
</evidence>
<proteinExistence type="predicted"/>
<sequence>MAALVGAIEPYIPGENFNHYRRRMDHLMAANDIEEGKKKSVTISLMGSICYAKLVSLLAPASPEDDSTTYKEMMDTLEEHFKESNNVIAERCQFNMRVRQEGESVEDYIVEIKSMAQECHFNNCLEECLRDRLVSGINDKPLQSKLISKRDLTWERARELCIAEFRARRNVKQMEKSMSGGAAIHALETQKKITKSQNQQKQRFQGGARKKIQGKQQKSNNQQSSSSGNNVRVDFEVDTGAACTVIGQENFLKLFPEKRLEPCNIELSQADGTAAKIIGKAQ</sequence>
<name>A0A1B0GPG8_PHLPP</name>
<evidence type="ECO:0008006" key="4">
    <source>
        <dbReference type="Google" id="ProtNLM"/>
    </source>
</evidence>
<dbReference type="PANTHER" id="PTHR33198:SF19">
    <property type="entry name" value="CCHC-TYPE DOMAIN-CONTAINING PROTEIN"/>
    <property type="match status" value="1"/>
</dbReference>
<accession>A0A1B0GPG8</accession>
<dbReference type="PANTHER" id="PTHR33198">
    <property type="entry name" value="ANK_REP_REGION DOMAIN-CONTAINING PROTEIN-RELATED"/>
    <property type="match status" value="1"/>
</dbReference>
<organism evidence="2 3">
    <name type="scientific">Phlebotomus papatasi</name>
    <name type="common">Sandfly</name>
    <dbReference type="NCBI Taxonomy" id="29031"/>
    <lineage>
        <taxon>Eukaryota</taxon>
        <taxon>Metazoa</taxon>
        <taxon>Ecdysozoa</taxon>
        <taxon>Arthropoda</taxon>
        <taxon>Hexapoda</taxon>
        <taxon>Insecta</taxon>
        <taxon>Pterygota</taxon>
        <taxon>Neoptera</taxon>
        <taxon>Endopterygota</taxon>
        <taxon>Diptera</taxon>
        <taxon>Nematocera</taxon>
        <taxon>Psychodoidea</taxon>
        <taxon>Psychodidae</taxon>
        <taxon>Phlebotomus</taxon>
        <taxon>Phlebotomus</taxon>
    </lineage>
</organism>
<feature type="compositionally biased region" description="Low complexity" evidence="1">
    <location>
        <begin position="214"/>
        <end position="230"/>
    </location>
</feature>
<dbReference type="EnsemblMetazoa" id="PPAI007144-RA">
    <property type="protein sequence ID" value="PPAI007144-PA"/>
    <property type="gene ID" value="PPAI007144"/>
</dbReference>
<dbReference type="AlphaFoldDB" id="A0A1B0GPG8"/>
<reference evidence="2" key="1">
    <citation type="submission" date="2022-08" db="UniProtKB">
        <authorList>
            <consortium name="EnsemblMetazoa"/>
        </authorList>
    </citation>
    <scope>IDENTIFICATION</scope>
    <source>
        <strain evidence="2">Israel</strain>
    </source>
</reference>
<protein>
    <recommendedName>
        <fullName evidence="4">Retrotransposon gag domain-containing protein</fullName>
    </recommendedName>
</protein>
<keyword evidence="3" id="KW-1185">Reference proteome</keyword>
<dbReference type="VEuPathDB" id="VectorBase:PPAPM1_009170"/>
<feature type="region of interest" description="Disordered" evidence="1">
    <location>
        <begin position="192"/>
        <end position="231"/>
    </location>
</feature>
<dbReference type="Proteomes" id="UP000092462">
    <property type="component" value="Unassembled WGS sequence"/>
</dbReference>
<evidence type="ECO:0000313" key="3">
    <source>
        <dbReference type="Proteomes" id="UP000092462"/>
    </source>
</evidence>